<dbReference type="KEGG" id="more:E1B28_013059"/>
<dbReference type="AlphaFoldDB" id="A0A9P7ULJ2"/>
<dbReference type="Proteomes" id="UP001049176">
    <property type="component" value="Chromosome 9"/>
</dbReference>
<accession>A0A9P7ULJ2</accession>
<gene>
    <name evidence="2" type="ORF">E1B28_013059</name>
</gene>
<organism evidence="2 3">
    <name type="scientific">Marasmius oreades</name>
    <name type="common">fairy-ring Marasmius</name>
    <dbReference type="NCBI Taxonomy" id="181124"/>
    <lineage>
        <taxon>Eukaryota</taxon>
        <taxon>Fungi</taxon>
        <taxon>Dikarya</taxon>
        <taxon>Basidiomycota</taxon>
        <taxon>Agaricomycotina</taxon>
        <taxon>Agaricomycetes</taxon>
        <taxon>Agaricomycetidae</taxon>
        <taxon>Agaricales</taxon>
        <taxon>Marasmiineae</taxon>
        <taxon>Marasmiaceae</taxon>
        <taxon>Marasmius</taxon>
    </lineage>
</organism>
<name>A0A9P7ULJ2_9AGAR</name>
<keyword evidence="3" id="KW-1185">Reference proteome</keyword>
<reference evidence="2" key="1">
    <citation type="journal article" date="2021" name="Genome Biol. Evol.">
        <title>The assembled and annotated genome of the fairy-ring fungus Marasmius oreades.</title>
        <authorList>
            <person name="Hiltunen M."/>
            <person name="Ament-Velasquez S.L."/>
            <person name="Johannesson H."/>
        </authorList>
    </citation>
    <scope>NUCLEOTIDE SEQUENCE</scope>
    <source>
        <strain evidence="2">03SP1</strain>
    </source>
</reference>
<dbReference type="RefSeq" id="XP_043003548.1">
    <property type="nucleotide sequence ID" value="XM_043158204.1"/>
</dbReference>
<comment type="caution">
    <text evidence="2">The sequence shown here is derived from an EMBL/GenBank/DDBJ whole genome shotgun (WGS) entry which is preliminary data.</text>
</comment>
<sequence length="197" mass="20708">MSGTNKETIGNDNCDHGRASPLPCSFTAGLDQIRHIIEEAVRSNLSDAIDSAIDARLSIGDGTATTIGAATGSGDGATPASTSTTTMGPGGTGSYQGGNPLAGVTCPNCQVLIPLQQPPEERWYCSIVGRKIGCIKGWARINDLTRGVSGEQKFYCTSEETARCVFHDKQQAGLTRVVNDGVTVNFTYTVDDGFLFP</sequence>
<dbReference type="EMBL" id="CM032189">
    <property type="protein sequence ID" value="KAG7087077.1"/>
    <property type="molecule type" value="Genomic_DNA"/>
</dbReference>
<protein>
    <submittedName>
        <fullName evidence="2">Uncharacterized protein</fullName>
    </submittedName>
</protein>
<feature type="compositionally biased region" description="Low complexity" evidence="1">
    <location>
        <begin position="69"/>
        <end position="87"/>
    </location>
</feature>
<evidence type="ECO:0000313" key="3">
    <source>
        <dbReference type="Proteomes" id="UP001049176"/>
    </source>
</evidence>
<feature type="region of interest" description="Disordered" evidence="1">
    <location>
        <begin position="69"/>
        <end position="96"/>
    </location>
</feature>
<dbReference type="GeneID" id="66082134"/>
<evidence type="ECO:0000313" key="2">
    <source>
        <dbReference type="EMBL" id="KAG7087077.1"/>
    </source>
</evidence>
<proteinExistence type="predicted"/>
<evidence type="ECO:0000256" key="1">
    <source>
        <dbReference type="SAM" id="MobiDB-lite"/>
    </source>
</evidence>
<dbReference type="OrthoDB" id="3270804at2759"/>